<feature type="signal peptide" evidence="1">
    <location>
        <begin position="1"/>
        <end position="19"/>
    </location>
</feature>
<evidence type="ECO:0000256" key="1">
    <source>
        <dbReference type="SAM" id="SignalP"/>
    </source>
</evidence>
<proteinExistence type="predicted"/>
<evidence type="ECO:0000313" key="3">
    <source>
        <dbReference type="Proteomes" id="UP001319200"/>
    </source>
</evidence>
<accession>A0AAP2DNA8</accession>
<sequence>MKKLIALIVFAVSSYITHAQSCTPSCPSPCPPSCTQTCDKKLCTAGAGNKEEAAITTMRNDLQTVIAKMSKSSLAIDGQLKDLTIEKGASDEESLRRISQAAASVRYQLLRKLEPSKLVASLKDYKASEVSTKQQMLASLQEEIELLAAQAEKL</sequence>
<reference evidence="2 3" key="1">
    <citation type="submission" date="2021-05" db="EMBL/GenBank/DDBJ databases">
        <title>A Polyphasic approach of four new species of the genus Ohtaekwangia: Ohtaekwangia histidinii sp. nov., Ohtaekwangia cretensis sp. nov., Ohtaekwangia indiensis sp. nov., Ohtaekwangia reichenbachii sp. nov. from diverse environment.</title>
        <authorList>
            <person name="Octaviana S."/>
        </authorList>
    </citation>
    <scope>NUCLEOTIDE SEQUENCE [LARGE SCALE GENOMIC DNA]</scope>
    <source>
        <strain evidence="2 3">PWU4</strain>
    </source>
</reference>
<organism evidence="2 3">
    <name type="scientific">Chryseosolibacter histidini</name>
    <dbReference type="NCBI Taxonomy" id="2782349"/>
    <lineage>
        <taxon>Bacteria</taxon>
        <taxon>Pseudomonadati</taxon>
        <taxon>Bacteroidota</taxon>
        <taxon>Cytophagia</taxon>
        <taxon>Cytophagales</taxon>
        <taxon>Chryseotaleaceae</taxon>
        <taxon>Chryseosolibacter</taxon>
    </lineage>
</organism>
<dbReference type="Proteomes" id="UP001319200">
    <property type="component" value="Unassembled WGS sequence"/>
</dbReference>
<dbReference type="AlphaFoldDB" id="A0AAP2DNA8"/>
<evidence type="ECO:0000313" key="2">
    <source>
        <dbReference type="EMBL" id="MBT1699510.1"/>
    </source>
</evidence>
<protein>
    <submittedName>
        <fullName evidence="2">Uncharacterized protein</fullName>
    </submittedName>
</protein>
<gene>
    <name evidence="2" type="ORF">KK083_21610</name>
</gene>
<dbReference type="RefSeq" id="WP_254167509.1">
    <property type="nucleotide sequence ID" value="NZ_JAHESF010000026.1"/>
</dbReference>
<name>A0AAP2DNA8_9BACT</name>
<dbReference type="EMBL" id="JAHESF010000026">
    <property type="protein sequence ID" value="MBT1699510.1"/>
    <property type="molecule type" value="Genomic_DNA"/>
</dbReference>
<keyword evidence="1" id="KW-0732">Signal</keyword>
<feature type="chain" id="PRO_5042931390" evidence="1">
    <location>
        <begin position="20"/>
        <end position="154"/>
    </location>
</feature>
<keyword evidence="3" id="KW-1185">Reference proteome</keyword>
<comment type="caution">
    <text evidence="2">The sequence shown here is derived from an EMBL/GenBank/DDBJ whole genome shotgun (WGS) entry which is preliminary data.</text>
</comment>